<organism evidence="1 2">
    <name type="scientific">Arthrobacter mangrovi</name>
    <dbReference type="NCBI Taxonomy" id="2966350"/>
    <lineage>
        <taxon>Bacteria</taxon>
        <taxon>Bacillati</taxon>
        <taxon>Actinomycetota</taxon>
        <taxon>Actinomycetes</taxon>
        <taxon>Micrococcales</taxon>
        <taxon>Micrococcaceae</taxon>
        <taxon>Arthrobacter</taxon>
    </lineage>
</organism>
<dbReference type="EMBL" id="BRVS01000005">
    <property type="protein sequence ID" value="GLB67100.1"/>
    <property type="molecule type" value="Genomic_DNA"/>
</dbReference>
<gene>
    <name evidence="1" type="ORF">AHIS1636_15390</name>
</gene>
<dbReference type="Pfam" id="PF20117">
    <property type="entry name" value="DUF6507"/>
    <property type="match status" value="1"/>
</dbReference>
<protein>
    <submittedName>
        <fullName evidence="1">Uncharacterized protein</fullName>
    </submittedName>
</protein>
<proteinExistence type="predicted"/>
<dbReference type="Proteomes" id="UP001209654">
    <property type="component" value="Unassembled WGS sequence"/>
</dbReference>
<accession>A0ABQ5MSY9</accession>
<evidence type="ECO:0000313" key="2">
    <source>
        <dbReference type="Proteomes" id="UP001209654"/>
    </source>
</evidence>
<keyword evidence="2" id="KW-1185">Reference proteome</keyword>
<evidence type="ECO:0000313" key="1">
    <source>
        <dbReference type="EMBL" id="GLB67100.1"/>
    </source>
</evidence>
<sequence>MVGMAAWDIDVAASSGIVAQTAEEMLEFHDVEKDMLAAVEAAGGACGSTGIKAALEAAHSDYLGLLLSNATVRATNACNGTAQAINWYKAGDMEMAARAQESASKVPQG</sequence>
<dbReference type="InterPro" id="IPR045436">
    <property type="entry name" value="DUF6507"/>
</dbReference>
<comment type="caution">
    <text evidence="1">The sequence shown here is derived from an EMBL/GenBank/DDBJ whole genome shotgun (WGS) entry which is preliminary data.</text>
</comment>
<name>A0ABQ5MSY9_9MICC</name>
<reference evidence="1 2" key="1">
    <citation type="journal article" date="2023" name="Int. J. Syst. Evol. Microbiol.">
        <title>Arthrobacter mangrovi sp. nov., an actinobacterium isolated from the rhizosphere of a mangrove.</title>
        <authorList>
            <person name="Hamada M."/>
            <person name="Saitou S."/>
            <person name="Enomoto N."/>
            <person name="Nanri K."/>
            <person name="Hidaka K."/>
            <person name="Miura T."/>
            <person name="Tamura T."/>
        </authorList>
    </citation>
    <scope>NUCLEOTIDE SEQUENCE [LARGE SCALE GENOMIC DNA]</scope>
    <source>
        <strain evidence="1 2">NBRC 112813</strain>
    </source>
</reference>